<organism evidence="3 4">
    <name type="scientific">Tilletia horrida</name>
    <dbReference type="NCBI Taxonomy" id="155126"/>
    <lineage>
        <taxon>Eukaryota</taxon>
        <taxon>Fungi</taxon>
        <taxon>Dikarya</taxon>
        <taxon>Basidiomycota</taxon>
        <taxon>Ustilaginomycotina</taxon>
        <taxon>Exobasidiomycetes</taxon>
        <taxon>Tilletiales</taxon>
        <taxon>Tilletiaceae</taxon>
        <taxon>Tilletia</taxon>
    </lineage>
</organism>
<dbReference type="EMBL" id="JAPDMQ010000319">
    <property type="protein sequence ID" value="KAK0527223.1"/>
    <property type="molecule type" value="Genomic_DNA"/>
</dbReference>
<evidence type="ECO:0000313" key="3">
    <source>
        <dbReference type="EMBL" id="KAK0527223.1"/>
    </source>
</evidence>
<feature type="region of interest" description="Disordered" evidence="1">
    <location>
        <begin position="536"/>
        <end position="560"/>
    </location>
</feature>
<proteinExistence type="predicted"/>
<feature type="transmembrane region" description="Helical" evidence="2">
    <location>
        <begin position="12"/>
        <end position="31"/>
    </location>
</feature>
<dbReference type="AlphaFoldDB" id="A0AAN6GD94"/>
<feature type="compositionally biased region" description="Polar residues" evidence="1">
    <location>
        <begin position="601"/>
        <end position="613"/>
    </location>
</feature>
<dbReference type="Proteomes" id="UP001176521">
    <property type="component" value="Unassembled WGS sequence"/>
</dbReference>
<keyword evidence="2" id="KW-1133">Transmembrane helix</keyword>
<comment type="caution">
    <text evidence="3">The sequence shown here is derived from an EMBL/GenBank/DDBJ whole genome shotgun (WGS) entry which is preliminary data.</text>
</comment>
<feature type="compositionally biased region" description="Low complexity" evidence="1">
    <location>
        <begin position="538"/>
        <end position="560"/>
    </location>
</feature>
<evidence type="ECO:0000256" key="2">
    <source>
        <dbReference type="SAM" id="Phobius"/>
    </source>
</evidence>
<keyword evidence="4" id="KW-1185">Reference proteome</keyword>
<gene>
    <name evidence="3" type="ORF">OC842_004941</name>
</gene>
<name>A0AAN6GD94_9BASI</name>
<protein>
    <submittedName>
        <fullName evidence="3">Uncharacterized protein</fullName>
    </submittedName>
</protein>
<sequence length="628" mass="65258">MLTVILLSQRSVWLAGAVAVTVVALGSLALASPSNLAADAPLFWLQARAGSAVGQPCDSSSQCFTNYCQDFTCTAEPCHPVCHYAPAGDHCVANAQCTAQKCTHGRCAYSPIGGYCDNYWDCLSDGQTSADCFSNKCKYKPGNACKSADECGTGFCIGGICSRPPQPPNAVCSRDSECISKSCQNLPSCYSQNGTEIECVGDSYTHCTRFPLGSKCQHNGDCAEGFCRSGTCVASKSGDPCVAESQCVGISICGTSGKCHTPRNHSLFPQQTCGADQQCYSNKCVSKLDVTDIKDITLPYFGRFPEPTRCDYLGLGQSKCRTYVDCSEGICKHGTCELGADGDRCLYNAHCKNVCGSDGLCYSPPSDGSLALNQPCTTGSQCFSGVCDTDDLVRPLPYTPSETVHIIDSACYPSAVGGKCSQDSDCSRSACQHGACVLLQVGQTCSRGLQCATGICDSKTTGGKTAVCRLGATHESCATKDDGEGYSDAICQSRSCVLRECDYECGTEYWCAPVRTGGACRFSADCDAGASCVGAKCASKSSTPTPSTSTKSTASSTKASSATSKTAAAAAAAAKARGARVGLEGELGASDADGHGALVASTEQRLSLSASKSPKTHSMRTRTSWAGA</sequence>
<evidence type="ECO:0000256" key="1">
    <source>
        <dbReference type="SAM" id="MobiDB-lite"/>
    </source>
</evidence>
<feature type="region of interest" description="Disordered" evidence="1">
    <location>
        <begin position="586"/>
        <end position="628"/>
    </location>
</feature>
<accession>A0AAN6GD94</accession>
<keyword evidence="2" id="KW-0472">Membrane</keyword>
<reference evidence="3" key="1">
    <citation type="journal article" date="2023" name="PhytoFront">
        <title>Draft Genome Resources of Seven Strains of Tilletia horrida, Causal Agent of Kernel Smut of Rice.</title>
        <authorList>
            <person name="Khanal S."/>
            <person name="Antony Babu S."/>
            <person name="Zhou X.G."/>
        </authorList>
    </citation>
    <scope>NUCLEOTIDE SEQUENCE</scope>
    <source>
        <strain evidence="3">TX3</strain>
    </source>
</reference>
<keyword evidence="2" id="KW-0812">Transmembrane</keyword>
<evidence type="ECO:0000313" key="4">
    <source>
        <dbReference type="Proteomes" id="UP001176521"/>
    </source>
</evidence>